<dbReference type="GO" id="GO:0003677">
    <property type="term" value="F:DNA binding"/>
    <property type="evidence" value="ECO:0007669"/>
    <property type="project" value="UniProtKB-KW"/>
</dbReference>
<keyword evidence="5" id="KW-1185">Reference proteome</keyword>
<organism evidence="4 5">
    <name type="scientific">Methylobacterium tardum</name>
    <dbReference type="NCBI Taxonomy" id="374432"/>
    <lineage>
        <taxon>Bacteria</taxon>
        <taxon>Pseudomonadati</taxon>
        <taxon>Pseudomonadota</taxon>
        <taxon>Alphaproteobacteria</taxon>
        <taxon>Hyphomicrobiales</taxon>
        <taxon>Methylobacteriaceae</taxon>
        <taxon>Methylobacterium</taxon>
    </lineage>
</organism>
<dbReference type="InterPro" id="IPR039420">
    <property type="entry name" value="WalR-like"/>
</dbReference>
<dbReference type="SMART" id="SM00091">
    <property type="entry name" value="PAS"/>
    <property type="match status" value="3"/>
</dbReference>
<sequence length="519" mass="57042">MTVGVDRHELRQIIAGLSEGVILVEPDQTIAYANEAALAMHGAQSLNELGSTVDAYRQRFALRYRNNLTPNHYPIERVVAGERFHDVIVEVKRADKPDMDFVHSLRSLVATDRDGNPSCLALILKDVSDQFEAEARFEAAFNANPAPAVITRLSDLRHVKVNHGFLEMTGHTRDAVIGRSVYEVDVLAGSRNRDLAVARLNEGATIPQMEACLDLPDGGSRFVIVAGQPIEMGDEPCMLFTFADLDLRRKAETALRQSEERFAKAFRLTPVPTVLARAEDFLVTGVNEAFGRVFGLGEDRIVGRSLTEAGLWVSEAQRLQVEASLDRHGSVRGAEVCLKHESGANLDCLVSAERIAINEAGFVLLVVQDITERKHSERELFDAIETVMADTSWFSRGLIEKLANLRRPDREGADGSAPNLTVRERQILNLICSGLDDDAIARKLSLSRNTVRNHGAALYRKLGIHKRSEAVVWGRENGFPLSIPADEDHSTGTSASLIDTGGRTSSGRAPVVSRTTKRP</sequence>
<dbReference type="Pfam" id="PF13188">
    <property type="entry name" value="PAS_8"/>
    <property type="match status" value="2"/>
</dbReference>
<dbReference type="AlphaFoldDB" id="A0AA37T7B6"/>
<dbReference type="Gene3D" id="1.10.10.10">
    <property type="entry name" value="Winged helix-like DNA-binding domain superfamily/Winged helix DNA-binding domain"/>
    <property type="match status" value="1"/>
</dbReference>
<dbReference type="InterPro" id="IPR016032">
    <property type="entry name" value="Sig_transdc_resp-reg_C-effctor"/>
</dbReference>
<dbReference type="PROSITE" id="PS50043">
    <property type="entry name" value="HTH_LUXR_2"/>
    <property type="match status" value="1"/>
</dbReference>
<evidence type="ECO:0000313" key="4">
    <source>
        <dbReference type="EMBL" id="GLS68045.1"/>
    </source>
</evidence>
<feature type="region of interest" description="Disordered" evidence="2">
    <location>
        <begin position="482"/>
        <end position="519"/>
    </location>
</feature>
<reference evidence="5" key="1">
    <citation type="journal article" date="2019" name="Int. J. Syst. Evol. Microbiol.">
        <title>The Global Catalogue of Microorganisms (GCM) 10K type strain sequencing project: providing services to taxonomists for standard genome sequencing and annotation.</title>
        <authorList>
            <consortium name="The Broad Institute Genomics Platform"/>
            <consortium name="The Broad Institute Genome Sequencing Center for Infectious Disease"/>
            <person name="Wu L."/>
            <person name="Ma J."/>
        </authorList>
    </citation>
    <scope>NUCLEOTIDE SEQUENCE [LARGE SCALE GENOMIC DNA]</scope>
    <source>
        <strain evidence="5">NBRC 103632</strain>
    </source>
</reference>
<dbReference type="SMART" id="SM00421">
    <property type="entry name" value="HTH_LUXR"/>
    <property type="match status" value="1"/>
</dbReference>
<dbReference type="SUPFAM" id="SSF46894">
    <property type="entry name" value="C-terminal effector domain of the bipartite response regulators"/>
    <property type="match status" value="1"/>
</dbReference>
<dbReference type="Pfam" id="PF13426">
    <property type="entry name" value="PAS_9"/>
    <property type="match status" value="1"/>
</dbReference>
<proteinExistence type="predicted"/>
<dbReference type="GO" id="GO:0006355">
    <property type="term" value="P:regulation of DNA-templated transcription"/>
    <property type="evidence" value="ECO:0007669"/>
    <property type="project" value="InterPro"/>
</dbReference>
<dbReference type="CDD" id="cd00130">
    <property type="entry name" value="PAS"/>
    <property type="match status" value="1"/>
</dbReference>
<dbReference type="SUPFAM" id="SSF55785">
    <property type="entry name" value="PYP-like sensor domain (PAS domain)"/>
    <property type="match status" value="3"/>
</dbReference>
<accession>A0AA37T7B6</accession>
<dbReference type="EMBL" id="BSPL01000002">
    <property type="protein sequence ID" value="GLS68045.1"/>
    <property type="molecule type" value="Genomic_DNA"/>
</dbReference>
<dbReference type="Gene3D" id="3.30.450.20">
    <property type="entry name" value="PAS domain"/>
    <property type="match status" value="3"/>
</dbReference>
<dbReference type="Pfam" id="PF00196">
    <property type="entry name" value="GerE"/>
    <property type="match status" value="1"/>
</dbReference>
<dbReference type="InterPro" id="IPR035965">
    <property type="entry name" value="PAS-like_dom_sf"/>
</dbReference>
<keyword evidence="1" id="KW-0238">DNA-binding</keyword>
<comment type="caution">
    <text evidence="4">The sequence shown here is derived from an EMBL/GenBank/DDBJ whole genome shotgun (WGS) entry which is preliminary data.</text>
</comment>
<feature type="domain" description="HTH luxR-type" evidence="3">
    <location>
        <begin position="413"/>
        <end position="478"/>
    </location>
</feature>
<dbReference type="InterPro" id="IPR036388">
    <property type="entry name" value="WH-like_DNA-bd_sf"/>
</dbReference>
<dbReference type="InterPro" id="IPR000792">
    <property type="entry name" value="Tscrpt_reg_LuxR_C"/>
</dbReference>
<dbReference type="InterPro" id="IPR000014">
    <property type="entry name" value="PAS"/>
</dbReference>
<protein>
    <submittedName>
        <fullName evidence="4">Transcriptional regulator</fullName>
    </submittedName>
</protein>
<dbReference type="PRINTS" id="PR00038">
    <property type="entry name" value="HTHLUXR"/>
</dbReference>
<dbReference type="NCBIfam" id="TIGR00229">
    <property type="entry name" value="sensory_box"/>
    <property type="match status" value="2"/>
</dbReference>
<evidence type="ECO:0000256" key="1">
    <source>
        <dbReference type="ARBA" id="ARBA00023125"/>
    </source>
</evidence>
<dbReference type="CDD" id="cd06170">
    <property type="entry name" value="LuxR_C_like"/>
    <property type="match status" value="1"/>
</dbReference>
<dbReference type="PANTHER" id="PTHR43214:SF38">
    <property type="entry name" value="NITRATE_NITRITE RESPONSE REGULATOR PROTEIN NARL"/>
    <property type="match status" value="1"/>
</dbReference>
<evidence type="ECO:0000313" key="5">
    <source>
        <dbReference type="Proteomes" id="UP001157440"/>
    </source>
</evidence>
<evidence type="ECO:0000256" key="2">
    <source>
        <dbReference type="SAM" id="MobiDB-lite"/>
    </source>
</evidence>
<dbReference type="Proteomes" id="UP001157440">
    <property type="component" value="Unassembled WGS sequence"/>
</dbReference>
<dbReference type="RefSeq" id="WP_238199237.1">
    <property type="nucleotide sequence ID" value="NZ_BPQZ01000033.1"/>
</dbReference>
<dbReference type="PANTHER" id="PTHR43214">
    <property type="entry name" value="TWO-COMPONENT RESPONSE REGULATOR"/>
    <property type="match status" value="1"/>
</dbReference>
<name>A0AA37T7B6_9HYPH</name>
<evidence type="ECO:0000259" key="3">
    <source>
        <dbReference type="PROSITE" id="PS50043"/>
    </source>
</evidence>
<gene>
    <name evidence="4" type="ORF">GCM10007890_00560</name>
</gene>
<feature type="compositionally biased region" description="Polar residues" evidence="2">
    <location>
        <begin position="491"/>
        <end position="507"/>
    </location>
</feature>